<feature type="compositionally biased region" description="Polar residues" evidence="1">
    <location>
        <begin position="8"/>
        <end position="18"/>
    </location>
</feature>
<comment type="caution">
    <text evidence="2">The sequence shown here is derived from an EMBL/GenBank/DDBJ whole genome shotgun (WGS) entry which is preliminary data.</text>
</comment>
<keyword evidence="3" id="KW-1185">Reference proteome</keyword>
<evidence type="ECO:0000313" key="3">
    <source>
        <dbReference type="Proteomes" id="UP001283361"/>
    </source>
</evidence>
<accession>A0AAE1BBN7</accession>
<evidence type="ECO:0000313" key="2">
    <source>
        <dbReference type="EMBL" id="KAK3802257.1"/>
    </source>
</evidence>
<evidence type="ECO:0000256" key="1">
    <source>
        <dbReference type="SAM" id="MobiDB-lite"/>
    </source>
</evidence>
<protein>
    <submittedName>
        <fullName evidence="2">Uncharacterized protein</fullName>
    </submittedName>
</protein>
<reference evidence="2" key="1">
    <citation type="journal article" date="2023" name="G3 (Bethesda)">
        <title>A reference genome for the long-term kleptoplast-retaining sea slug Elysia crispata morphotype clarki.</title>
        <authorList>
            <person name="Eastman K.E."/>
            <person name="Pendleton A.L."/>
            <person name="Shaikh M.A."/>
            <person name="Suttiyut T."/>
            <person name="Ogas R."/>
            <person name="Tomko P."/>
            <person name="Gavelis G."/>
            <person name="Widhalm J.R."/>
            <person name="Wisecaver J.H."/>
        </authorList>
    </citation>
    <scope>NUCLEOTIDE SEQUENCE</scope>
    <source>
        <strain evidence="2">ECLA1</strain>
    </source>
</reference>
<dbReference type="EMBL" id="JAWDGP010000260">
    <property type="protein sequence ID" value="KAK3802257.1"/>
    <property type="molecule type" value="Genomic_DNA"/>
</dbReference>
<feature type="region of interest" description="Disordered" evidence="1">
    <location>
        <begin position="8"/>
        <end position="38"/>
    </location>
</feature>
<gene>
    <name evidence="2" type="ORF">RRG08_004544</name>
</gene>
<dbReference type="Proteomes" id="UP001283361">
    <property type="component" value="Unassembled WGS sequence"/>
</dbReference>
<sequence>MVICQKLQHVQTGPTTGGSHRRGQHGQTGSYRPLDKSHVNSTCRLVPPQVGPTDVDSTGRLVPTDHWINLTWTARADWFHRPLDKSYVDSTGRLFHRPLDKSYVDSTGRLSHRPLDKSYVDSTGRLSHRPLGKSYVDSTGRLSHRPLDKYHVEQTDRLVARVLDKSHQKSKKSMRFSGHLISCHVRTDKLMLIIMLNLA</sequence>
<name>A0AAE1BBN7_9GAST</name>
<organism evidence="2 3">
    <name type="scientific">Elysia crispata</name>
    <name type="common">lettuce slug</name>
    <dbReference type="NCBI Taxonomy" id="231223"/>
    <lineage>
        <taxon>Eukaryota</taxon>
        <taxon>Metazoa</taxon>
        <taxon>Spiralia</taxon>
        <taxon>Lophotrochozoa</taxon>
        <taxon>Mollusca</taxon>
        <taxon>Gastropoda</taxon>
        <taxon>Heterobranchia</taxon>
        <taxon>Euthyneura</taxon>
        <taxon>Panpulmonata</taxon>
        <taxon>Sacoglossa</taxon>
        <taxon>Placobranchoidea</taxon>
        <taxon>Plakobranchidae</taxon>
        <taxon>Elysia</taxon>
    </lineage>
</organism>
<dbReference type="AlphaFoldDB" id="A0AAE1BBN7"/>
<proteinExistence type="predicted"/>